<dbReference type="Proteomes" id="UP000011713">
    <property type="component" value="Unassembled WGS sequence"/>
</dbReference>
<name>M4C673_HYAAE</name>
<dbReference type="AlphaFoldDB" id="M4C673"/>
<dbReference type="EMBL" id="JH597853">
    <property type="status" value="NOT_ANNOTATED_CDS"/>
    <property type="molecule type" value="Genomic_DNA"/>
</dbReference>
<keyword evidence="4" id="KW-1185">Reference proteome</keyword>
<dbReference type="Gene3D" id="3.30.930.30">
    <property type="match status" value="1"/>
</dbReference>
<evidence type="ECO:0000313" key="3">
    <source>
        <dbReference type="EnsemblProtists" id="HpaP814604"/>
    </source>
</evidence>
<dbReference type="InterPro" id="IPR005053">
    <property type="entry name" value="MobA_MobL"/>
</dbReference>
<accession>M4C673</accession>
<dbReference type="Pfam" id="PF03389">
    <property type="entry name" value="MobA_MobL"/>
    <property type="match status" value="1"/>
</dbReference>
<reference evidence="3" key="2">
    <citation type="submission" date="2015-06" db="UniProtKB">
        <authorList>
            <consortium name="EnsemblProtists"/>
        </authorList>
    </citation>
    <scope>IDENTIFICATION</scope>
    <source>
        <strain evidence="3">Emoy2</strain>
    </source>
</reference>
<proteinExistence type="predicted"/>
<feature type="domain" description="MobA/MobL protein" evidence="2">
    <location>
        <begin position="41"/>
        <end position="167"/>
    </location>
</feature>
<dbReference type="EnsemblProtists" id="HpaT814604">
    <property type="protein sequence ID" value="HpaP814604"/>
    <property type="gene ID" value="HpaG814604"/>
</dbReference>
<dbReference type="HOGENOM" id="CLU_1288200_0_0_1"/>
<evidence type="ECO:0000313" key="4">
    <source>
        <dbReference type="Proteomes" id="UP000011713"/>
    </source>
</evidence>
<reference evidence="4" key="1">
    <citation type="journal article" date="2010" name="Science">
        <title>Signatures of adaptation to obligate biotrophy in the Hyaloperonospora arabidopsidis genome.</title>
        <authorList>
            <person name="Baxter L."/>
            <person name="Tripathy S."/>
            <person name="Ishaque N."/>
            <person name="Boot N."/>
            <person name="Cabral A."/>
            <person name="Kemen E."/>
            <person name="Thines M."/>
            <person name="Ah-Fong A."/>
            <person name="Anderson R."/>
            <person name="Badejoko W."/>
            <person name="Bittner-Eddy P."/>
            <person name="Boore J.L."/>
            <person name="Chibucos M.C."/>
            <person name="Coates M."/>
            <person name="Dehal P."/>
            <person name="Delehaunty K."/>
            <person name="Dong S."/>
            <person name="Downton P."/>
            <person name="Dumas B."/>
            <person name="Fabro G."/>
            <person name="Fronick C."/>
            <person name="Fuerstenberg S.I."/>
            <person name="Fulton L."/>
            <person name="Gaulin E."/>
            <person name="Govers F."/>
            <person name="Hughes L."/>
            <person name="Humphray S."/>
            <person name="Jiang R.H."/>
            <person name="Judelson H."/>
            <person name="Kamoun S."/>
            <person name="Kyung K."/>
            <person name="Meijer H."/>
            <person name="Minx P."/>
            <person name="Morris P."/>
            <person name="Nelson J."/>
            <person name="Phuntumart V."/>
            <person name="Qutob D."/>
            <person name="Rehmany A."/>
            <person name="Rougon-Cardoso A."/>
            <person name="Ryden P."/>
            <person name="Torto-Alalibo T."/>
            <person name="Studholme D."/>
            <person name="Wang Y."/>
            <person name="Win J."/>
            <person name="Wood J."/>
            <person name="Clifton S.W."/>
            <person name="Rogers J."/>
            <person name="Van den Ackerveken G."/>
            <person name="Jones J.D."/>
            <person name="McDowell J.M."/>
            <person name="Beynon J."/>
            <person name="Tyler B.M."/>
        </authorList>
    </citation>
    <scope>NUCLEOTIDE SEQUENCE [LARGE SCALE GENOMIC DNA]</scope>
    <source>
        <strain evidence="4">Emoy2</strain>
    </source>
</reference>
<keyword evidence="1" id="KW-0184">Conjugation</keyword>
<dbReference type="InParanoid" id="M4C673"/>
<evidence type="ECO:0000256" key="1">
    <source>
        <dbReference type="ARBA" id="ARBA00022971"/>
    </source>
</evidence>
<sequence length="198" mass="22413">MRYAVHARTGNYTPELLQTHRTAKRSFLYINRLHGVDDFGPVPDWSVRNDLVASGRCAPQRATTNPTLDGVRLWEQADAHARAFRPEEPACAHAVCSLPQGEDVKGWRNLIEGFAEDYLTSQGMVVDWAIHHRAESEVLPAIAPHAHLLITTRVYDPVRPDCGKIRQTWIRTERARKTLAEKWWARAGIIPRAYAMAA</sequence>
<dbReference type="VEuPathDB" id="FungiDB:HpaG814604"/>
<protein>
    <recommendedName>
        <fullName evidence="2">MobA/MobL protein domain-containing protein</fullName>
    </recommendedName>
</protein>
<organism evidence="3 4">
    <name type="scientific">Hyaloperonospora arabidopsidis (strain Emoy2)</name>
    <name type="common">Downy mildew agent</name>
    <name type="synonym">Peronospora arabidopsidis</name>
    <dbReference type="NCBI Taxonomy" id="559515"/>
    <lineage>
        <taxon>Eukaryota</taxon>
        <taxon>Sar</taxon>
        <taxon>Stramenopiles</taxon>
        <taxon>Oomycota</taxon>
        <taxon>Peronosporomycetes</taxon>
        <taxon>Peronosporales</taxon>
        <taxon>Peronosporaceae</taxon>
        <taxon>Hyaloperonospora</taxon>
    </lineage>
</organism>
<evidence type="ECO:0000259" key="2">
    <source>
        <dbReference type="Pfam" id="PF03389"/>
    </source>
</evidence>